<proteinExistence type="predicted"/>
<accession>A0A3P7YTU1</accession>
<reference evidence="2 3" key="1">
    <citation type="submission" date="2018-11" db="EMBL/GenBank/DDBJ databases">
        <authorList>
            <consortium name="Pathogen Informatics"/>
        </authorList>
    </citation>
    <scope>NUCLEOTIDE SEQUENCE [LARGE SCALE GENOMIC DNA]</scope>
    <source>
        <strain evidence="2 3">MHpl1</strain>
    </source>
</reference>
<evidence type="ECO:0000313" key="3">
    <source>
        <dbReference type="Proteomes" id="UP000268014"/>
    </source>
</evidence>
<keyword evidence="1" id="KW-0812">Transmembrane</keyword>
<gene>
    <name evidence="2" type="ORF">HPLM_LOCUS21747</name>
</gene>
<sequence length="81" mass="8923">MFSISPTPILSFCKVSTLDPFMILITDLIATVTYVLAAPLATNPRQPLSHSSLLVSPHKCIVNQQIHSIATPSDMRYIQNI</sequence>
<evidence type="ECO:0000256" key="1">
    <source>
        <dbReference type="SAM" id="Phobius"/>
    </source>
</evidence>
<feature type="transmembrane region" description="Helical" evidence="1">
    <location>
        <begin position="20"/>
        <end position="41"/>
    </location>
</feature>
<dbReference type="EMBL" id="UZAF01024009">
    <property type="protein sequence ID" value="VDO91986.1"/>
    <property type="molecule type" value="Genomic_DNA"/>
</dbReference>
<keyword evidence="1" id="KW-1133">Transmembrane helix</keyword>
<keyword evidence="3" id="KW-1185">Reference proteome</keyword>
<dbReference type="AlphaFoldDB" id="A0A3P7YTU1"/>
<protein>
    <submittedName>
        <fullName evidence="2">Uncharacterized protein</fullName>
    </submittedName>
</protein>
<organism evidence="2 3">
    <name type="scientific">Haemonchus placei</name>
    <name type="common">Barber's pole worm</name>
    <dbReference type="NCBI Taxonomy" id="6290"/>
    <lineage>
        <taxon>Eukaryota</taxon>
        <taxon>Metazoa</taxon>
        <taxon>Ecdysozoa</taxon>
        <taxon>Nematoda</taxon>
        <taxon>Chromadorea</taxon>
        <taxon>Rhabditida</taxon>
        <taxon>Rhabditina</taxon>
        <taxon>Rhabditomorpha</taxon>
        <taxon>Strongyloidea</taxon>
        <taxon>Trichostrongylidae</taxon>
        <taxon>Haemonchus</taxon>
    </lineage>
</organism>
<name>A0A3P7YTU1_HAEPC</name>
<evidence type="ECO:0000313" key="2">
    <source>
        <dbReference type="EMBL" id="VDO91986.1"/>
    </source>
</evidence>
<dbReference type="Proteomes" id="UP000268014">
    <property type="component" value="Unassembled WGS sequence"/>
</dbReference>
<keyword evidence="1" id="KW-0472">Membrane</keyword>